<comment type="caution">
    <text evidence="1">The sequence shown here is derived from an EMBL/GenBank/DDBJ whole genome shotgun (WGS) entry which is preliminary data.</text>
</comment>
<dbReference type="Proteomes" id="UP000236641">
    <property type="component" value="Unassembled WGS sequence"/>
</dbReference>
<dbReference type="AlphaFoldDB" id="A0A2K1DZ45"/>
<dbReference type="EMBL" id="POWF01000003">
    <property type="protein sequence ID" value="PNQ73295.1"/>
    <property type="molecule type" value="Genomic_DNA"/>
</dbReference>
<reference evidence="1 2" key="1">
    <citation type="submission" date="2018-01" db="EMBL/GenBank/DDBJ databases">
        <title>The draft genome of Hanstruepera neustonica JCM19743.</title>
        <authorList>
            <person name="He R.-H."/>
            <person name="Du Z.-J."/>
        </authorList>
    </citation>
    <scope>NUCLEOTIDE SEQUENCE [LARGE SCALE GENOMIC DNA]</scope>
    <source>
        <strain evidence="1 2">JCM19743</strain>
    </source>
</reference>
<dbReference type="RefSeq" id="WP_123912641.1">
    <property type="nucleotide sequence ID" value="NZ_POWF01000003.1"/>
</dbReference>
<gene>
    <name evidence="1" type="ORF">C1T31_07180</name>
</gene>
<evidence type="ECO:0000313" key="1">
    <source>
        <dbReference type="EMBL" id="PNQ73295.1"/>
    </source>
</evidence>
<organism evidence="1 2">
    <name type="scientific">Hanstruepera neustonica</name>
    <dbReference type="NCBI Taxonomy" id="1445657"/>
    <lineage>
        <taxon>Bacteria</taxon>
        <taxon>Pseudomonadati</taxon>
        <taxon>Bacteroidota</taxon>
        <taxon>Flavobacteriia</taxon>
        <taxon>Flavobacteriales</taxon>
        <taxon>Flavobacteriaceae</taxon>
        <taxon>Hanstruepera</taxon>
    </lineage>
</organism>
<keyword evidence="2" id="KW-1185">Reference proteome</keyword>
<proteinExistence type="predicted"/>
<dbReference type="SUPFAM" id="SSF53795">
    <property type="entry name" value="PEP carboxykinase-like"/>
    <property type="match status" value="1"/>
</dbReference>
<dbReference type="OrthoDB" id="1116059at2"/>
<dbReference type="Gene3D" id="3.40.50.300">
    <property type="entry name" value="P-loop containing nucleotide triphosphate hydrolases"/>
    <property type="match status" value="1"/>
</dbReference>
<evidence type="ECO:0008006" key="3">
    <source>
        <dbReference type="Google" id="ProtNLM"/>
    </source>
</evidence>
<accession>A0A2K1DZ45</accession>
<sequence length="375" mass="43360">MNSELAPKYIRQINGKYVLWFEYSNRYILLEEETMHLMDIYFDSQSKDEFISSLKALNTKNYYRLFDEIDQLIIESREYNPPKINENISLINPKGNWITKNYNVDSYCFRINYSIKNIQKILHPQIAHLETKNSNGNFTEFHVALNDDYLHLYKNLNFCNSFPKSQFHLLQGQFAMELLCALTQSTEDDWLGTFHASTVANNNEAIMLIGESGKGKSTLSAILMSNGFKLLADDFTPVMAKSKLIYHYPSAVSIKEGSFEILQSLIDNFHDFQAFKSLGSKGSIKYIAPNDKSYQKPLPCNKIVLVNYEDSAPTLLEETPIETILNTLIPDSWLSPKAENAEHFLNWLETLTFYKLTYSNNIEVIEIFKDLFKTN</sequence>
<evidence type="ECO:0000313" key="2">
    <source>
        <dbReference type="Proteomes" id="UP000236641"/>
    </source>
</evidence>
<name>A0A2K1DZ45_9FLAO</name>
<protein>
    <recommendedName>
        <fullName evidence="3">Serine kinase</fullName>
    </recommendedName>
</protein>
<dbReference type="InterPro" id="IPR027417">
    <property type="entry name" value="P-loop_NTPase"/>
</dbReference>